<gene>
    <name evidence="8" type="ORF">HETSPECPRED_001269</name>
</gene>
<organism evidence="8 9">
    <name type="scientific">Heterodermia speciosa</name>
    <dbReference type="NCBI Taxonomy" id="116794"/>
    <lineage>
        <taxon>Eukaryota</taxon>
        <taxon>Fungi</taxon>
        <taxon>Dikarya</taxon>
        <taxon>Ascomycota</taxon>
        <taxon>Pezizomycotina</taxon>
        <taxon>Lecanoromycetes</taxon>
        <taxon>OSLEUM clade</taxon>
        <taxon>Lecanoromycetidae</taxon>
        <taxon>Caliciales</taxon>
        <taxon>Physciaceae</taxon>
        <taxon>Heterodermia</taxon>
    </lineage>
</organism>
<evidence type="ECO:0000256" key="6">
    <source>
        <dbReference type="SAM" id="MobiDB-lite"/>
    </source>
</evidence>
<dbReference type="PANTHER" id="PTHR10963:SF22">
    <property type="entry name" value="GLYCOSIDASE CRH2-RELATED"/>
    <property type="match status" value="1"/>
</dbReference>
<keyword evidence="2" id="KW-0378">Hydrolase</keyword>
<keyword evidence="1" id="KW-0732">Signal</keyword>
<evidence type="ECO:0000256" key="4">
    <source>
        <dbReference type="ARBA" id="ARBA00038074"/>
    </source>
</evidence>
<evidence type="ECO:0000256" key="5">
    <source>
        <dbReference type="ARBA" id="ARBA00093308"/>
    </source>
</evidence>
<dbReference type="SUPFAM" id="SSF49899">
    <property type="entry name" value="Concanavalin A-like lectins/glucanases"/>
    <property type="match status" value="1"/>
</dbReference>
<dbReference type="EMBL" id="CAJPDS010000012">
    <property type="protein sequence ID" value="CAF9912949.1"/>
    <property type="molecule type" value="Genomic_DNA"/>
</dbReference>
<dbReference type="GO" id="GO:0031505">
    <property type="term" value="P:fungal-type cell wall organization"/>
    <property type="evidence" value="ECO:0007669"/>
    <property type="project" value="TreeGrafter"/>
</dbReference>
<evidence type="ECO:0000256" key="3">
    <source>
        <dbReference type="ARBA" id="ARBA00023295"/>
    </source>
</evidence>
<proteinExistence type="inferred from homology"/>
<dbReference type="Proteomes" id="UP000664521">
    <property type="component" value="Unassembled WGS sequence"/>
</dbReference>
<accession>A0A8H3EUM0</accession>
<dbReference type="InterPro" id="IPR050546">
    <property type="entry name" value="Glycosyl_Hydrlase_16"/>
</dbReference>
<keyword evidence="3" id="KW-0326">Glycosidase</keyword>
<dbReference type="GO" id="GO:0005975">
    <property type="term" value="P:carbohydrate metabolic process"/>
    <property type="evidence" value="ECO:0007669"/>
    <property type="project" value="InterPro"/>
</dbReference>
<feature type="compositionally biased region" description="Low complexity" evidence="6">
    <location>
        <begin position="402"/>
        <end position="430"/>
    </location>
</feature>
<dbReference type="Pfam" id="PF00722">
    <property type="entry name" value="Glyco_hydro_16"/>
    <property type="match status" value="1"/>
</dbReference>
<name>A0A8H3EUM0_9LECA</name>
<dbReference type="GO" id="GO:0016757">
    <property type="term" value="F:glycosyltransferase activity"/>
    <property type="evidence" value="ECO:0007669"/>
    <property type="project" value="TreeGrafter"/>
</dbReference>
<comment type="function">
    <text evidence="5">Dual chitinase/transglycosylase that plays a role in cell wall architecture. Chitinase and transglycosylase activities are coupled. Required for the polysaccharide cross-linking at the septa and the cell wall. More specifically, transfers chitin to 1,6-beta-glucan in the cell wall.</text>
</comment>
<dbReference type="InterPro" id="IPR000757">
    <property type="entry name" value="Beta-glucanase-like"/>
</dbReference>
<feature type="region of interest" description="Disordered" evidence="6">
    <location>
        <begin position="383"/>
        <end position="444"/>
    </location>
</feature>
<dbReference type="AlphaFoldDB" id="A0A8H3EUM0"/>
<dbReference type="InterPro" id="IPR013320">
    <property type="entry name" value="ConA-like_dom_sf"/>
</dbReference>
<dbReference type="GO" id="GO:0009277">
    <property type="term" value="C:fungal-type cell wall"/>
    <property type="evidence" value="ECO:0007669"/>
    <property type="project" value="TreeGrafter"/>
</dbReference>
<evidence type="ECO:0000313" key="9">
    <source>
        <dbReference type="Proteomes" id="UP000664521"/>
    </source>
</evidence>
<comment type="similarity">
    <text evidence="4">Belongs to the glycosyl hydrolase 16 family. CRH1 subfamily.</text>
</comment>
<keyword evidence="9" id="KW-1185">Reference proteome</keyword>
<dbReference type="FunFam" id="2.60.120.200:FF:000159">
    <property type="entry name" value="Glycosidase"/>
    <property type="match status" value="1"/>
</dbReference>
<reference evidence="8" key="1">
    <citation type="submission" date="2021-03" db="EMBL/GenBank/DDBJ databases">
        <authorList>
            <person name="Tagirdzhanova G."/>
        </authorList>
    </citation>
    <scope>NUCLEOTIDE SEQUENCE</scope>
</reference>
<evidence type="ECO:0000313" key="8">
    <source>
        <dbReference type="EMBL" id="CAF9912949.1"/>
    </source>
</evidence>
<feature type="domain" description="GH16" evidence="7">
    <location>
        <begin position="76"/>
        <end position="295"/>
    </location>
</feature>
<dbReference type="Gene3D" id="2.60.120.200">
    <property type="match status" value="1"/>
</dbReference>
<protein>
    <recommendedName>
        <fullName evidence="7">GH16 domain-containing protein</fullName>
    </recommendedName>
</protein>
<sequence>MPRQAPEPSVDLATFVHQINLAARVSSFVQAFATRLTAFSIEYGECGVGAYCLGGCDPISSHSLNSCVPAPICKSQDYQLTSLDGITSNTEYLGDASTSNWVSSGTPKVFNNQVLLTLSQDGASSSGTLLASASYVWYGKISAQMKSSRGNGVVSAFILLSDVKDEIDFEFVGKDLAHAQSNYYFQGITDCRSSPASMAMLTNPDDNEKDLAVDGSTFDSYHTYEVDWKPDQLTWAVDGNVMRTLKKSDTFNKTTNQYHYPQTPSRVQLSLWPAGLSKNGKGTVEWAGGLIDWNSQDVQANGYYYSMFKDIKVECYDAPSDANVTGDASYIYTKNDGIESSVATTNDDTVLKSLLGTGTDMDKDYPSAAASASASESAAASDVATVPGLSGAGPGTNGQRGSSGDDSSGSSGSSGSNAASGVSSAAGSSSTGFVQGDGGGAGNSAPVKSERILHGSIFAALVAIVGMLVL</sequence>
<comment type="caution">
    <text evidence="8">The sequence shown here is derived from an EMBL/GenBank/DDBJ whole genome shotgun (WGS) entry which is preliminary data.</text>
</comment>
<dbReference type="OrthoDB" id="4781at2759"/>
<evidence type="ECO:0000256" key="1">
    <source>
        <dbReference type="ARBA" id="ARBA00022729"/>
    </source>
</evidence>
<dbReference type="GO" id="GO:0004553">
    <property type="term" value="F:hydrolase activity, hydrolyzing O-glycosyl compounds"/>
    <property type="evidence" value="ECO:0007669"/>
    <property type="project" value="InterPro"/>
</dbReference>
<dbReference type="PANTHER" id="PTHR10963">
    <property type="entry name" value="GLYCOSYL HYDROLASE-RELATED"/>
    <property type="match status" value="1"/>
</dbReference>
<evidence type="ECO:0000259" key="7">
    <source>
        <dbReference type="PROSITE" id="PS51762"/>
    </source>
</evidence>
<dbReference type="PROSITE" id="PS51762">
    <property type="entry name" value="GH16_2"/>
    <property type="match status" value="1"/>
</dbReference>
<evidence type="ECO:0000256" key="2">
    <source>
        <dbReference type="ARBA" id="ARBA00022801"/>
    </source>
</evidence>